<reference evidence="2" key="1">
    <citation type="submission" date="2023-03" db="EMBL/GenBank/DDBJ databases">
        <title>Massive genome expansion in bonnet fungi (Mycena s.s.) driven by repeated elements and novel gene families across ecological guilds.</title>
        <authorList>
            <consortium name="Lawrence Berkeley National Laboratory"/>
            <person name="Harder C.B."/>
            <person name="Miyauchi S."/>
            <person name="Viragh M."/>
            <person name="Kuo A."/>
            <person name="Thoen E."/>
            <person name="Andreopoulos B."/>
            <person name="Lu D."/>
            <person name="Skrede I."/>
            <person name="Drula E."/>
            <person name="Henrissat B."/>
            <person name="Morin E."/>
            <person name="Kohler A."/>
            <person name="Barry K."/>
            <person name="LaButti K."/>
            <person name="Morin E."/>
            <person name="Salamov A."/>
            <person name="Lipzen A."/>
            <person name="Mereny Z."/>
            <person name="Hegedus B."/>
            <person name="Baldrian P."/>
            <person name="Stursova M."/>
            <person name="Weitz H."/>
            <person name="Taylor A."/>
            <person name="Grigoriev I.V."/>
            <person name="Nagy L.G."/>
            <person name="Martin F."/>
            <person name="Kauserud H."/>
        </authorList>
    </citation>
    <scope>NUCLEOTIDE SEQUENCE</scope>
    <source>
        <strain evidence="2">CBHHK067</strain>
    </source>
</reference>
<protein>
    <submittedName>
        <fullName evidence="2">Uncharacterized protein</fullName>
    </submittedName>
</protein>
<comment type="caution">
    <text evidence="2">The sequence shown here is derived from an EMBL/GenBank/DDBJ whole genome shotgun (WGS) entry which is preliminary data.</text>
</comment>
<feature type="compositionally biased region" description="Acidic residues" evidence="1">
    <location>
        <begin position="110"/>
        <end position="137"/>
    </location>
</feature>
<dbReference type="AlphaFoldDB" id="A0AAD7CLB7"/>
<evidence type="ECO:0000313" key="3">
    <source>
        <dbReference type="Proteomes" id="UP001221757"/>
    </source>
</evidence>
<feature type="non-terminal residue" evidence="2">
    <location>
        <position position="156"/>
    </location>
</feature>
<dbReference type="EMBL" id="JARKIE010000356">
    <property type="protein sequence ID" value="KAJ7651840.1"/>
    <property type="molecule type" value="Genomic_DNA"/>
</dbReference>
<dbReference type="Proteomes" id="UP001221757">
    <property type="component" value="Unassembled WGS sequence"/>
</dbReference>
<accession>A0AAD7CLB7</accession>
<feature type="compositionally biased region" description="Acidic residues" evidence="1">
    <location>
        <begin position="146"/>
        <end position="156"/>
    </location>
</feature>
<proteinExistence type="predicted"/>
<keyword evidence="3" id="KW-1185">Reference proteome</keyword>
<sequence length="156" mass="17764">FGFLDPTEVIRATHLLPGFHYGRTSSLLPRSIARRLEDKDEDWVYYYVNFFVDRDTFMRYFENAIGHRKTRSAYNESKALDEENTDMDVDSSGMDNGNEAGDAAGTKGDDDTDSDTSDIEEEQQLEGEEELEEEEDTAVIGHNDDEILDAIGYDEL</sequence>
<feature type="region of interest" description="Disordered" evidence="1">
    <location>
        <begin position="72"/>
        <end position="156"/>
    </location>
</feature>
<gene>
    <name evidence="2" type="ORF">B0H17DRAFT_958236</name>
</gene>
<evidence type="ECO:0000313" key="2">
    <source>
        <dbReference type="EMBL" id="KAJ7651840.1"/>
    </source>
</evidence>
<organism evidence="2 3">
    <name type="scientific">Mycena rosella</name>
    <name type="common">Pink bonnet</name>
    <name type="synonym">Agaricus rosellus</name>
    <dbReference type="NCBI Taxonomy" id="1033263"/>
    <lineage>
        <taxon>Eukaryota</taxon>
        <taxon>Fungi</taxon>
        <taxon>Dikarya</taxon>
        <taxon>Basidiomycota</taxon>
        <taxon>Agaricomycotina</taxon>
        <taxon>Agaricomycetes</taxon>
        <taxon>Agaricomycetidae</taxon>
        <taxon>Agaricales</taxon>
        <taxon>Marasmiineae</taxon>
        <taxon>Mycenaceae</taxon>
        <taxon>Mycena</taxon>
    </lineage>
</organism>
<evidence type="ECO:0000256" key="1">
    <source>
        <dbReference type="SAM" id="MobiDB-lite"/>
    </source>
</evidence>
<name>A0AAD7CLB7_MYCRO</name>